<reference evidence="13" key="2">
    <citation type="journal article" date="2023" name="Microbiol Resour">
        <title>Decontamination and Annotation of the Draft Genome Sequence of the Oomycete Lagenidium giganteum ARSEF 373.</title>
        <authorList>
            <person name="Morgan W.R."/>
            <person name="Tartar A."/>
        </authorList>
    </citation>
    <scope>NUCLEOTIDE SEQUENCE</scope>
    <source>
        <strain evidence="13">ARSEF 373</strain>
    </source>
</reference>
<dbReference type="AlphaFoldDB" id="A0AAV2YGK4"/>
<evidence type="ECO:0000256" key="1">
    <source>
        <dbReference type="ARBA" id="ARBA00004230"/>
    </source>
</evidence>
<dbReference type="EMBL" id="DAKRPA010000333">
    <property type="protein sequence ID" value="DAZ93241.1"/>
    <property type="molecule type" value="Genomic_DNA"/>
</dbReference>
<evidence type="ECO:0000256" key="11">
    <source>
        <dbReference type="SAM" id="Coils"/>
    </source>
</evidence>
<evidence type="ECO:0000256" key="6">
    <source>
        <dbReference type="ARBA" id="ARBA00022846"/>
    </source>
</evidence>
<dbReference type="InterPro" id="IPR039308">
    <property type="entry name" value="GAS8"/>
</dbReference>
<evidence type="ECO:0000256" key="3">
    <source>
        <dbReference type="ARBA" id="ARBA00009859"/>
    </source>
</evidence>
<evidence type="ECO:0000256" key="2">
    <source>
        <dbReference type="ARBA" id="ARBA00004245"/>
    </source>
</evidence>
<dbReference type="GO" id="GO:0048870">
    <property type="term" value="P:cell motility"/>
    <property type="evidence" value="ECO:0007669"/>
    <property type="project" value="InterPro"/>
</dbReference>
<dbReference type="PANTHER" id="PTHR31543:SF0">
    <property type="entry name" value="DYNEIN REGULATORY COMPLEX SUBUNIT 4"/>
    <property type="match status" value="1"/>
</dbReference>
<evidence type="ECO:0000313" key="13">
    <source>
        <dbReference type="EMBL" id="DAZ93241.1"/>
    </source>
</evidence>
<evidence type="ECO:0000256" key="5">
    <source>
        <dbReference type="ARBA" id="ARBA00022701"/>
    </source>
</evidence>
<sequence length="313" mass="37021">MQQTFEKNLQKMREQFQLANKQLEGRCERQLDELRAHLELRCRVEIHEIEERKNLHINDLMHNHERAFRQIRDYYNDITRDNLQLIDTLKNEVANMRRKTIINAKLMHDVSQENKRLNEPLTAALQEVQHLRNDLRDVDKGKRSLVHAKARLRALFWRLQELRTSSEELQIRYRNLVSDHRVLVDMYEHSIDTVAKKGECRNLVMEQRIQQMNDTHKSKTRQLDEIIAAAELNPSDIERLVNQLAEVLDDRNAQLKRLRMDVAVASKTYNDSLRTLTQRMADMSIPEEVIRDMDFQPHASNKYCAPAGLVVAD</sequence>
<evidence type="ECO:0000256" key="7">
    <source>
        <dbReference type="ARBA" id="ARBA00023054"/>
    </source>
</evidence>
<evidence type="ECO:0000259" key="12">
    <source>
        <dbReference type="Pfam" id="PF13851"/>
    </source>
</evidence>
<keyword evidence="8" id="KW-0969">Cilium</keyword>
<dbReference type="GO" id="GO:0005794">
    <property type="term" value="C:Golgi apparatus"/>
    <property type="evidence" value="ECO:0007669"/>
    <property type="project" value="TreeGrafter"/>
</dbReference>
<evidence type="ECO:0000256" key="8">
    <source>
        <dbReference type="ARBA" id="ARBA00023069"/>
    </source>
</evidence>
<dbReference type="GO" id="GO:0005874">
    <property type="term" value="C:microtubule"/>
    <property type="evidence" value="ECO:0007669"/>
    <property type="project" value="UniProtKB-KW"/>
</dbReference>
<gene>
    <name evidence="13" type="ORF">N0F65_003057</name>
</gene>
<keyword evidence="14" id="KW-1185">Reference proteome</keyword>
<comment type="subcellular location">
    <subcellularLocation>
        <location evidence="1">Cell projection</location>
        <location evidence="1">Cilium</location>
        <location evidence="1">Flagellum</location>
    </subcellularLocation>
    <subcellularLocation>
        <location evidence="2">Cytoplasm</location>
        <location evidence="2">Cytoskeleton</location>
    </subcellularLocation>
</comment>
<dbReference type="GO" id="GO:0031267">
    <property type="term" value="F:small GTPase binding"/>
    <property type="evidence" value="ECO:0007669"/>
    <property type="project" value="InterPro"/>
</dbReference>
<keyword evidence="6" id="KW-0282">Flagellum</keyword>
<proteinExistence type="inferred from homology"/>
<keyword evidence="4" id="KW-0963">Cytoplasm</keyword>
<feature type="domain" description="Growth arrest-specific protein 8" evidence="12">
    <location>
        <begin position="59"/>
        <end position="258"/>
    </location>
</feature>
<dbReference type="Pfam" id="PF13851">
    <property type="entry name" value="GAS"/>
    <property type="match status" value="1"/>
</dbReference>
<dbReference type="GO" id="GO:0031514">
    <property type="term" value="C:motile cilium"/>
    <property type="evidence" value="ECO:0007669"/>
    <property type="project" value="UniProtKB-SubCell"/>
</dbReference>
<evidence type="ECO:0000256" key="4">
    <source>
        <dbReference type="ARBA" id="ARBA00022490"/>
    </source>
</evidence>
<accession>A0AAV2YGK4</accession>
<protein>
    <recommendedName>
        <fullName evidence="12">Growth arrest-specific protein 8 domain-containing protein</fullName>
    </recommendedName>
</protein>
<evidence type="ECO:0000256" key="9">
    <source>
        <dbReference type="ARBA" id="ARBA00023212"/>
    </source>
</evidence>
<keyword evidence="5" id="KW-0493">Microtubule</keyword>
<reference evidence="13" key="1">
    <citation type="submission" date="2022-11" db="EMBL/GenBank/DDBJ databases">
        <authorList>
            <person name="Morgan W.R."/>
            <person name="Tartar A."/>
        </authorList>
    </citation>
    <scope>NUCLEOTIDE SEQUENCE</scope>
    <source>
        <strain evidence="13">ARSEF 373</strain>
    </source>
</reference>
<feature type="coiled-coil region" evidence="11">
    <location>
        <begin position="2"/>
        <end position="40"/>
    </location>
</feature>
<evidence type="ECO:0000256" key="10">
    <source>
        <dbReference type="ARBA" id="ARBA00023273"/>
    </source>
</evidence>
<evidence type="ECO:0000313" key="14">
    <source>
        <dbReference type="Proteomes" id="UP001146120"/>
    </source>
</evidence>
<organism evidence="13 14">
    <name type="scientific">Lagenidium giganteum</name>
    <dbReference type="NCBI Taxonomy" id="4803"/>
    <lineage>
        <taxon>Eukaryota</taxon>
        <taxon>Sar</taxon>
        <taxon>Stramenopiles</taxon>
        <taxon>Oomycota</taxon>
        <taxon>Peronosporomycetes</taxon>
        <taxon>Pythiales</taxon>
        <taxon>Pythiaceae</taxon>
    </lineage>
</organism>
<comment type="similarity">
    <text evidence="3">Belongs to the DRC4 family.</text>
</comment>
<dbReference type="InterPro" id="IPR025593">
    <property type="entry name" value="GAS8_dom"/>
</dbReference>
<name>A0AAV2YGK4_9STRA</name>
<dbReference type="PANTHER" id="PTHR31543">
    <property type="entry name" value="DYNEIN REGULATORY COMPLEX SUBUNIT 4"/>
    <property type="match status" value="1"/>
</dbReference>
<dbReference type="GO" id="GO:0008017">
    <property type="term" value="F:microtubule binding"/>
    <property type="evidence" value="ECO:0007669"/>
    <property type="project" value="InterPro"/>
</dbReference>
<keyword evidence="7 11" id="KW-0175">Coiled coil</keyword>
<dbReference type="Proteomes" id="UP001146120">
    <property type="component" value="Unassembled WGS sequence"/>
</dbReference>
<keyword evidence="10" id="KW-0966">Cell projection</keyword>
<keyword evidence="9" id="KW-0206">Cytoskeleton</keyword>
<comment type="caution">
    <text evidence="13">The sequence shown here is derived from an EMBL/GenBank/DDBJ whole genome shotgun (WGS) entry which is preliminary data.</text>
</comment>